<dbReference type="PANTHER" id="PTHR32026">
    <property type="entry name" value="METHYLTRANSFERASE-LIKE PROTEIN 24"/>
    <property type="match status" value="1"/>
</dbReference>
<evidence type="ECO:0000313" key="3">
    <source>
        <dbReference type="Proteomes" id="UP000029922"/>
    </source>
</evidence>
<proteinExistence type="predicted"/>
<evidence type="ECO:0000313" key="4">
    <source>
        <dbReference type="Proteomes" id="UP000255139"/>
    </source>
</evidence>
<gene>
    <name evidence="2" type="ORF">LS73_008455</name>
    <name evidence="1" type="ORF">NCTC12714_00339</name>
</gene>
<organism evidence="1 4">
    <name type="scientific">Helicobacter muridarum</name>
    <dbReference type="NCBI Taxonomy" id="216"/>
    <lineage>
        <taxon>Bacteria</taxon>
        <taxon>Pseudomonadati</taxon>
        <taxon>Campylobacterota</taxon>
        <taxon>Epsilonproteobacteria</taxon>
        <taxon>Campylobacterales</taxon>
        <taxon>Helicobacteraceae</taxon>
        <taxon>Helicobacter</taxon>
    </lineage>
</organism>
<evidence type="ECO:0000313" key="2">
    <source>
        <dbReference type="EMBL" id="TLD98691.1"/>
    </source>
</evidence>
<evidence type="ECO:0000313" key="1">
    <source>
        <dbReference type="EMBL" id="STQ85553.1"/>
    </source>
</evidence>
<dbReference type="PANTHER" id="PTHR32026:SF10">
    <property type="entry name" value="METHYLTRANSFERASE-LIKE PROTEIN 24-RELATED"/>
    <property type="match status" value="1"/>
</dbReference>
<name>A0A099TZB1_9HELI</name>
<reference evidence="2 3" key="1">
    <citation type="journal article" date="2014" name="Genome Announc.">
        <title>Draft genome sequences of eight enterohepatic helicobacter species isolated from both laboratory and wild rodents.</title>
        <authorList>
            <person name="Sheh A."/>
            <person name="Shen Z."/>
            <person name="Fox J.G."/>
        </authorList>
    </citation>
    <scope>NUCLEOTIDE SEQUENCE [LARGE SCALE GENOMIC DNA]</scope>
    <source>
        <strain evidence="2 3">ST1</strain>
    </source>
</reference>
<protein>
    <recommendedName>
        <fullName evidence="5">Methyltransferase FkbM domain-containing protein</fullName>
    </recommendedName>
</protein>
<keyword evidence="4" id="KW-1185">Reference proteome</keyword>
<dbReference type="InterPro" id="IPR026913">
    <property type="entry name" value="METTL24"/>
</dbReference>
<dbReference type="OrthoDB" id="5323305at2"/>
<evidence type="ECO:0008006" key="5">
    <source>
        <dbReference type="Google" id="ProtNLM"/>
    </source>
</evidence>
<sequence>MANMGYKVIEFDGSIEKSPYDGHENIEFVRKFVGMVDNDNVASLEKILSDFSFNPQSHNILQCDIEGAEWNVMQRIDIDLIARNFSQMIFEFHNCYPDDTQNSQKHFEILEKINKCYVPIWTHYNSIVNIFICDVDNTMLTFCPSVEISYLRKDLVPNGAKPIRFLANDIPEPNDNEVKPDIPVLFPLL</sequence>
<accession>A0A099TZB1</accession>
<dbReference type="EMBL" id="UGJE01000002">
    <property type="protein sequence ID" value="STQ85553.1"/>
    <property type="molecule type" value="Genomic_DNA"/>
</dbReference>
<dbReference type="EMBL" id="JRPD02000025">
    <property type="protein sequence ID" value="TLD98691.1"/>
    <property type="molecule type" value="Genomic_DNA"/>
</dbReference>
<dbReference type="AlphaFoldDB" id="A0A099TZB1"/>
<reference evidence="1 4" key="2">
    <citation type="submission" date="2018-06" db="EMBL/GenBank/DDBJ databases">
        <authorList>
            <consortium name="Pathogen Informatics"/>
            <person name="Doyle S."/>
        </authorList>
    </citation>
    <scope>NUCLEOTIDE SEQUENCE [LARGE SCALE GENOMIC DNA]</scope>
    <source>
        <strain evidence="1 4">NCTC12714</strain>
    </source>
</reference>
<dbReference type="Proteomes" id="UP000029922">
    <property type="component" value="Unassembled WGS sequence"/>
</dbReference>
<dbReference type="Proteomes" id="UP000255139">
    <property type="component" value="Unassembled WGS sequence"/>
</dbReference>